<sequence length="218" mass="25423">MKNIIFGIIFLGIQLLGAQEPDEDLMRIRERLDSLSSFKATIELDVDISFIKMPKKYADISYERGERIQFESDDFVMLPKRGLDFSFSNLFKYSFITVDRGFEMIEGKKYKAINIIPTDKKADFSIAMLLLDTENDRIVGSEISTKKEGTYQLSLQYASNKMPLPEKVEVAFEVERMKIPLNYMGKDIDVDKKSMREEEVKKGKIYLNIENYQIRYVE</sequence>
<organism evidence="1 2">
    <name type="scientific">Zhouia amylolytica AD3</name>
    <dbReference type="NCBI Taxonomy" id="1286632"/>
    <lineage>
        <taxon>Bacteria</taxon>
        <taxon>Pseudomonadati</taxon>
        <taxon>Bacteroidota</taxon>
        <taxon>Flavobacteriia</taxon>
        <taxon>Flavobacteriales</taxon>
        <taxon>Flavobacteriaceae</taxon>
        <taxon>Zhouia</taxon>
    </lineage>
</organism>
<reference evidence="1 2" key="2">
    <citation type="journal article" date="2016" name="Genome Announc.">
        <title>Draft Genome Sequence of Zhouia amylolytica AD3, Isolated from Tidal Flat Sediment.</title>
        <authorList>
            <person name="Jia B."/>
            <person name="Jin H.M."/>
            <person name="Lee H.J."/>
            <person name="Jeon C.O."/>
        </authorList>
    </citation>
    <scope>NUCLEOTIDE SEQUENCE [LARGE SCALE GENOMIC DNA]</scope>
    <source>
        <strain evidence="1 2">AD3</strain>
    </source>
</reference>
<dbReference type="AlphaFoldDB" id="W2UQZ9"/>
<dbReference type="EMBL" id="AYXY01000019">
    <property type="protein sequence ID" value="ETN95901.1"/>
    <property type="molecule type" value="Genomic_DNA"/>
</dbReference>
<dbReference type="eggNOG" id="ENOG502ZZ1Y">
    <property type="taxonomic scope" value="Bacteria"/>
</dbReference>
<keyword evidence="2" id="KW-1185">Reference proteome</keyword>
<dbReference type="Proteomes" id="UP000018850">
    <property type="component" value="Unassembled WGS sequence"/>
</dbReference>
<proteinExistence type="predicted"/>
<reference evidence="2" key="1">
    <citation type="submission" date="2013-11" db="EMBL/GenBank/DDBJ databases">
        <title>Draft genome sequence from a member of Zhouia, isolated tidal flat.</title>
        <authorList>
            <person name="Jin H."/>
            <person name="Jeon C.O."/>
        </authorList>
    </citation>
    <scope>NUCLEOTIDE SEQUENCE [LARGE SCALE GENOMIC DNA]</scope>
    <source>
        <strain evidence="2">AD3</strain>
    </source>
</reference>
<accession>W2UQZ9</accession>
<gene>
    <name evidence="1" type="ORF">P278_16230</name>
</gene>
<dbReference type="PATRIC" id="fig|1286632.3.peg.1611"/>
<name>W2UQZ9_9FLAO</name>
<evidence type="ECO:0000313" key="1">
    <source>
        <dbReference type="EMBL" id="ETN95901.1"/>
    </source>
</evidence>
<dbReference type="STRING" id="376730.SAMN04487906_0735"/>
<dbReference type="RefSeq" id="WP_038264637.1">
    <property type="nucleotide sequence ID" value="NZ_AYXY01000019.1"/>
</dbReference>
<protein>
    <submittedName>
        <fullName evidence="1">Uncharacterized protein</fullName>
    </submittedName>
</protein>
<comment type="caution">
    <text evidence="1">The sequence shown here is derived from an EMBL/GenBank/DDBJ whole genome shotgun (WGS) entry which is preliminary data.</text>
</comment>
<evidence type="ECO:0000313" key="2">
    <source>
        <dbReference type="Proteomes" id="UP000018850"/>
    </source>
</evidence>